<dbReference type="EC" id="5.4.2.10" evidence="7"/>
<dbReference type="NCBIfam" id="TIGR01455">
    <property type="entry name" value="glmM"/>
    <property type="match status" value="1"/>
</dbReference>
<evidence type="ECO:0000313" key="13">
    <source>
        <dbReference type="EMBL" id="CAB4344243.1"/>
    </source>
</evidence>
<dbReference type="PANTHER" id="PTHR42946">
    <property type="entry name" value="PHOSPHOHEXOSE MUTASE"/>
    <property type="match status" value="1"/>
</dbReference>
<evidence type="ECO:0000259" key="11">
    <source>
        <dbReference type="Pfam" id="PF02879"/>
    </source>
</evidence>
<name>A0A6J5ZXW9_9ZZZZ</name>
<feature type="domain" description="Alpha-D-phosphohexomutase alpha/beta/alpha" evidence="12">
    <location>
        <begin position="252"/>
        <end position="357"/>
    </location>
</feature>
<evidence type="ECO:0000256" key="7">
    <source>
        <dbReference type="ARBA" id="ARBA00066330"/>
    </source>
</evidence>
<dbReference type="InterPro" id="IPR005841">
    <property type="entry name" value="Alpha-D-phosphohexomutase_SF"/>
</dbReference>
<dbReference type="InterPro" id="IPR016055">
    <property type="entry name" value="A-D-PHexomutase_a/b/a-I/II/III"/>
</dbReference>
<dbReference type="Gene3D" id="3.30.310.50">
    <property type="entry name" value="Alpha-D-phosphohexomutase, C-terminal domain"/>
    <property type="match status" value="1"/>
</dbReference>
<reference evidence="13" key="1">
    <citation type="submission" date="2020-05" db="EMBL/GenBank/DDBJ databases">
        <authorList>
            <person name="Chiriac C."/>
            <person name="Salcher M."/>
            <person name="Ghai R."/>
            <person name="Kavagutti S V."/>
        </authorList>
    </citation>
    <scope>NUCLEOTIDE SEQUENCE</scope>
</reference>
<dbReference type="InterPro" id="IPR005846">
    <property type="entry name" value="A-D-PHexomutase_a/b/a-III"/>
</dbReference>
<keyword evidence="4" id="KW-0479">Metal-binding</keyword>
<dbReference type="PANTHER" id="PTHR42946:SF1">
    <property type="entry name" value="PHOSPHOGLUCOMUTASE (ALPHA-D-GLUCOSE-1,6-BISPHOSPHATE-DEPENDENT)"/>
    <property type="match status" value="1"/>
</dbReference>
<evidence type="ECO:0000256" key="3">
    <source>
        <dbReference type="ARBA" id="ARBA00022553"/>
    </source>
</evidence>
<dbReference type="GO" id="GO:0006048">
    <property type="term" value="P:UDP-N-acetylglucosamine biosynthetic process"/>
    <property type="evidence" value="ECO:0007669"/>
    <property type="project" value="TreeGrafter"/>
</dbReference>
<comment type="cofactor">
    <cofactor evidence="1">
        <name>Mg(2+)</name>
        <dbReference type="ChEBI" id="CHEBI:18420"/>
    </cofactor>
</comment>
<dbReference type="Pfam" id="PF02880">
    <property type="entry name" value="PGM_PMM_III"/>
    <property type="match status" value="1"/>
</dbReference>
<dbReference type="GO" id="GO:0008966">
    <property type="term" value="F:phosphoglucosamine mutase activity"/>
    <property type="evidence" value="ECO:0007669"/>
    <property type="project" value="UniProtKB-EC"/>
</dbReference>
<evidence type="ECO:0000256" key="1">
    <source>
        <dbReference type="ARBA" id="ARBA00001946"/>
    </source>
</evidence>
<dbReference type="Gene3D" id="3.40.120.10">
    <property type="entry name" value="Alpha-D-Glucose-1,6-Bisphosphate, subunit A, domain 3"/>
    <property type="match status" value="3"/>
</dbReference>
<dbReference type="InterPro" id="IPR005845">
    <property type="entry name" value="A-D-PHexomutase_a/b/a-II"/>
</dbReference>
<dbReference type="AlphaFoldDB" id="A0A6J5ZXW9"/>
<organism evidence="13">
    <name type="scientific">freshwater metagenome</name>
    <dbReference type="NCBI Taxonomy" id="449393"/>
    <lineage>
        <taxon>unclassified sequences</taxon>
        <taxon>metagenomes</taxon>
        <taxon>ecological metagenomes</taxon>
    </lineage>
</organism>
<evidence type="ECO:0000259" key="12">
    <source>
        <dbReference type="Pfam" id="PF02880"/>
    </source>
</evidence>
<dbReference type="EMBL" id="CAESAN010000067">
    <property type="protein sequence ID" value="CAB4344243.1"/>
    <property type="molecule type" value="Genomic_DNA"/>
</dbReference>
<dbReference type="SUPFAM" id="SSF55957">
    <property type="entry name" value="Phosphoglucomutase, C-terminal domain"/>
    <property type="match status" value="1"/>
</dbReference>
<evidence type="ECO:0000256" key="8">
    <source>
        <dbReference type="ARBA" id="ARBA00068193"/>
    </source>
</evidence>
<dbReference type="PRINTS" id="PR00509">
    <property type="entry name" value="PGMPMM"/>
</dbReference>
<proteinExistence type="inferred from homology"/>
<dbReference type="InterPro" id="IPR016066">
    <property type="entry name" value="A-D-PHexomutase_CS"/>
</dbReference>
<sequence>MARKLFGTDGVRGVAGEKLSADLALALGRAATEQAGGAGTRVLVIRDTRESGEMLEAALAAGITAAGGEALLGGVLPTPAAPLLIRQYGFDLGVVVSASHNPYQDNGIKFFGGDSLKLTDDAEEEIEARLEAGFTGNTRIGRSRTLHGTQEDYLRALETRFSDLDLSGRKLLLDCANGATYRVGPEIFRRLGAEVSTLGTEPDGRNINEGVGSTHIGSLAAAVAEGGYDLGFAFDGDGDRMLAADRSGVPVDGDELIAIAALHMRDAGRLEGNGVVVTVMTNYGFHTAMTEVGIEVASTDVGDRYVLAELRERGWVLGGEQSGHIIEMGFVPSGDGIASALLTLEALKGADLSERSAMAKLPQKLVNVPVADKAAALLAVEGPSADENAALAGRGRVLVRSSGTEELIRVMVEAPDQAECDAICARLVALVDAAA</sequence>
<dbReference type="HAMAP" id="MF_01554_B">
    <property type="entry name" value="GlmM_B"/>
    <property type="match status" value="1"/>
</dbReference>
<dbReference type="PROSITE" id="PS00710">
    <property type="entry name" value="PGM_PMM"/>
    <property type="match status" value="1"/>
</dbReference>
<evidence type="ECO:0000256" key="5">
    <source>
        <dbReference type="ARBA" id="ARBA00022842"/>
    </source>
</evidence>
<dbReference type="InterPro" id="IPR005844">
    <property type="entry name" value="A-D-PHexomutase_a/b/a-I"/>
</dbReference>
<gene>
    <name evidence="13" type="ORF">UFOPK3547_00907</name>
</gene>
<dbReference type="InterPro" id="IPR050060">
    <property type="entry name" value="Phosphoglucosamine_mutase"/>
</dbReference>
<dbReference type="GO" id="GO:0005975">
    <property type="term" value="P:carbohydrate metabolic process"/>
    <property type="evidence" value="ECO:0007669"/>
    <property type="project" value="InterPro"/>
</dbReference>
<evidence type="ECO:0000259" key="10">
    <source>
        <dbReference type="Pfam" id="PF02878"/>
    </source>
</evidence>
<dbReference type="SUPFAM" id="SSF53738">
    <property type="entry name" value="Phosphoglucomutase, first 3 domains"/>
    <property type="match status" value="3"/>
</dbReference>
<protein>
    <recommendedName>
        <fullName evidence="8">Phosphoglucosamine mutase</fullName>
        <ecNumber evidence="7">5.4.2.10</ecNumber>
    </recommendedName>
</protein>
<evidence type="ECO:0000256" key="6">
    <source>
        <dbReference type="ARBA" id="ARBA00023235"/>
    </source>
</evidence>
<dbReference type="FunFam" id="3.40.120.10:FF:000001">
    <property type="entry name" value="Phosphoglucosamine mutase"/>
    <property type="match status" value="1"/>
</dbReference>
<comment type="similarity">
    <text evidence="2">Belongs to the phosphohexose mutase family.</text>
</comment>
<dbReference type="InterPro" id="IPR006352">
    <property type="entry name" value="GlmM_bact"/>
</dbReference>
<dbReference type="Pfam" id="PF00408">
    <property type="entry name" value="PGM_PMM_IV"/>
    <property type="match status" value="1"/>
</dbReference>
<dbReference type="GO" id="GO:0000287">
    <property type="term" value="F:magnesium ion binding"/>
    <property type="evidence" value="ECO:0007669"/>
    <property type="project" value="InterPro"/>
</dbReference>
<keyword evidence="6" id="KW-0413">Isomerase</keyword>
<dbReference type="GO" id="GO:0005829">
    <property type="term" value="C:cytosol"/>
    <property type="evidence" value="ECO:0007669"/>
    <property type="project" value="TreeGrafter"/>
</dbReference>
<dbReference type="Pfam" id="PF02878">
    <property type="entry name" value="PGM_PMM_I"/>
    <property type="match status" value="1"/>
</dbReference>
<evidence type="ECO:0000256" key="2">
    <source>
        <dbReference type="ARBA" id="ARBA00010231"/>
    </source>
</evidence>
<dbReference type="GO" id="GO:0004615">
    <property type="term" value="F:phosphomannomutase activity"/>
    <property type="evidence" value="ECO:0007669"/>
    <property type="project" value="TreeGrafter"/>
</dbReference>
<dbReference type="FunFam" id="3.40.120.10:FF:000002">
    <property type="entry name" value="Phosphoglucosamine mutase"/>
    <property type="match status" value="1"/>
</dbReference>
<feature type="domain" description="Alpha-D-phosphohexomutase alpha/beta/alpha" evidence="10">
    <location>
        <begin position="3"/>
        <end position="132"/>
    </location>
</feature>
<accession>A0A6J5ZXW9</accession>
<keyword evidence="3" id="KW-0597">Phosphoprotein</keyword>
<feature type="domain" description="Alpha-D-phosphohexomutase C-terminal" evidence="9">
    <location>
        <begin position="365"/>
        <end position="428"/>
    </location>
</feature>
<feature type="domain" description="Alpha-D-phosphohexomutase alpha/beta/alpha" evidence="11">
    <location>
        <begin position="152"/>
        <end position="248"/>
    </location>
</feature>
<dbReference type="InterPro" id="IPR005843">
    <property type="entry name" value="A-D-PHexomutase_C"/>
</dbReference>
<dbReference type="InterPro" id="IPR036900">
    <property type="entry name" value="A-D-PHexomutase_C_sf"/>
</dbReference>
<keyword evidence="5" id="KW-0460">Magnesium</keyword>
<evidence type="ECO:0000259" key="9">
    <source>
        <dbReference type="Pfam" id="PF00408"/>
    </source>
</evidence>
<dbReference type="GO" id="GO:0009252">
    <property type="term" value="P:peptidoglycan biosynthetic process"/>
    <property type="evidence" value="ECO:0007669"/>
    <property type="project" value="TreeGrafter"/>
</dbReference>
<evidence type="ECO:0000256" key="4">
    <source>
        <dbReference type="ARBA" id="ARBA00022723"/>
    </source>
</evidence>
<dbReference type="Pfam" id="PF02879">
    <property type="entry name" value="PGM_PMM_II"/>
    <property type="match status" value="1"/>
</dbReference>